<dbReference type="PRINTS" id="PR00080">
    <property type="entry name" value="SDRFAMILY"/>
</dbReference>
<comment type="caution">
    <text evidence="5">The sequence shown here is derived from an EMBL/GenBank/DDBJ whole genome shotgun (WGS) entry which is preliminary data.</text>
</comment>
<dbReference type="NCBIfam" id="NF006119">
    <property type="entry name" value="PRK08264.1-5"/>
    <property type="match status" value="1"/>
</dbReference>
<proteinExistence type="inferred from homology"/>
<organism evidence="5 7">
    <name type="scientific">Mycolicibacterium diernhoferi</name>
    <dbReference type="NCBI Taxonomy" id="1801"/>
    <lineage>
        <taxon>Bacteria</taxon>
        <taxon>Bacillati</taxon>
        <taxon>Actinomycetota</taxon>
        <taxon>Actinomycetes</taxon>
        <taxon>Mycobacteriales</taxon>
        <taxon>Mycobacteriaceae</taxon>
        <taxon>Mycolicibacterium</taxon>
    </lineage>
</organism>
<dbReference type="GO" id="GO:0016491">
    <property type="term" value="F:oxidoreductase activity"/>
    <property type="evidence" value="ECO:0007669"/>
    <property type="project" value="UniProtKB-KW"/>
</dbReference>
<dbReference type="Pfam" id="PF00106">
    <property type="entry name" value="adh_short"/>
    <property type="match status" value="1"/>
</dbReference>
<dbReference type="Proteomes" id="UP000191039">
    <property type="component" value="Unassembled WGS sequence"/>
</dbReference>
<dbReference type="STRING" id="1801.BRW64_05620"/>
<dbReference type="PANTHER" id="PTHR44169">
    <property type="entry name" value="NADPH-DEPENDENT 1-ACYLDIHYDROXYACETONE PHOSPHATE REDUCTASE"/>
    <property type="match status" value="1"/>
</dbReference>
<dbReference type="RefSeq" id="WP_073855114.1">
    <property type="nucleotide sequence ID" value="NZ_BAAATC010000019.1"/>
</dbReference>
<reference evidence="4 6" key="1">
    <citation type="submission" date="2016-09" db="EMBL/GenBank/DDBJ databases">
        <title>genome sequences of unsequenced Mycobacteria.</title>
        <authorList>
            <person name="Greninger A.L."/>
            <person name="Jerome K.R."/>
            <person name="Mcnair B."/>
            <person name="Wallis C."/>
            <person name="Fang F."/>
        </authorList>
    </citation>
    <scope>NUCLEOTIDE SEQUENCE [LARGE SCALE GENOMIC DNA]</scope>
    <source>
        <strain evidence="4 6">BM1</strain>
    </source>
</reference>
<evidence type="ECO:0000256" key="1">
    <source>
        <dbReference type="ARBA" id="ARBA00006484"/>
    </source>
</evidence>
<keyword evidence="7" id="KW-1185">Reference proteome</keyword>
<dbReference type="InterPro" id="IPR036291">
    <property type="entry name" value="NAD(P)-bd_dom_sf"/>
</dbReference>
<dbReference type="SUPFAM" id="SSF51735">
    <property type="entry name" value="NAD(P)-binding Rossmann-fold domains"/>
    <property type="match status" value="1"/>
</dbReference>
<dbReference type="PROSITE" id="PS00061">
    <property type="entry name" value="ADH_SHORT"/>
    <property type="match status" value="1"/>
</dbReference>
<keyword evidence="2" id="KW-0560">Oxidoreductase</keyword>
<dbReference type="EMBL" id="MIJD01000445">
    <property type="protein sequence ID" value="OPE46006.1"/>
    <property type="molecule type" value="Genomic_DNA"/>
</dbReference>
<accession>A0A1Q4HK10</accession>
<dbReference type="PRINTS" id="PR00081">
    <property type="entry name" value="GDHRDH"/>
</dbReference>
<gene>
    <name evidence="4" type="ORF">BV510_27075</name>
    <name evidence="5" type="ORF">CRI78_25465</name>
</gene>
<dbReference type="Gene3D" id="3.40.50.720">
    <property type="entry name" value="NAD(P)-binding Rossmann-like Domain"/>
    <property type="match status" value="1"/>
</dbReference>
<comment type="similarity">
    <text evidence="1 3">Belongs to the short-chain dehydrogenases/reductases (SDR) family.</text>
</comment>
<dbReference type="InterPro" id="IPR002347">
    <property type="entry name" value="SDR_fam"/>
</dbReference>
<dbReference type="InterPro" id="IPR020904">
    <property type="entry name" value="Sc_DH/Rdtase_CS"/>
</dbReference>
<protein>
    <submittedName>
        <fullName evidence="5">Short-chain dehydrogenase</fullName>
    </submittedName>
</protein>
<evidence type="ECO:0000313" key="5">
    <source>
        <dbReference type="EMBL" id="PEG51702.1"/>
    </source>
</evidence>
<dbReference type="EMBL" id="PDCR01000045">
    <property type="protein sequence ID" value="PEG51702.1"/>
    <property type="molecule type" value="Genomic_DNA"/>
</dbReference>
<reference evidence="5 7" key="2">
    <citation type="submission" date="2017-10" db="EMBL/GenBank/DDBJ databases">
        <title>The new phylogeny of genus Mycobacterium.</title>
        <authorList>
            <person name="Tortoli E."/>
            <person name="Trovato A."/>
            <person name="Cirillo D.M."/>
        </authorList>
    </citation>
    <scope>NUCLEOTIDE SEQUENCE [LARGE SCALE GENOMIC DNA]</scope>
    <source>
        <strain evidence="5 7">IP141170001</strain>
    </source>
</reference>
<evidence type="ECO:0000313" key="4">
    <source>
        <dbReference type="EMBL" id="OPE46006.1"/>
    </source>
</evidence>
<evidence type="ECO:0000256" key="3">
    <source>
        <dbReference type="RuleBase" id="RU000363"/>
    </source>
</evidence>
<dbReference type="AlphaFoldDB" id="A0A1Q4HK10"/>
<evidence type="ECO:0000313" key="7">
    <source>
        <dbReference type="Proteomes" id="UP000220340"/>
    </source>
</evidence>
<name>A0A1Q4HK10_9MYCO</name>
<evidence type="ECO:0000256" key="2">
    <source>
        <dbReference type="ARBA" id="ARBA00023002"/>
    </source>
</evidence>
<dbReference type="OrthoDB" id="3212478at2"/>
<dbReference type="Proteomes" id="UP000220340">
    <property type="component" value="Unassembled WGS sequence"/>
</dbReference>
<sequence>MVAVHGATVLVTGGRRGLGSALVDEVLARGAAKVYSTAREPYSDTRTGVVSLPLEVRDERSVAALAAQATDVDIVVNNAGTLLPGTLLTGDFADISSTFETNTLGPLRVTRALAPVLATRGGGALVNIHSVLSWLAGSGAYGASKAAIWSLTNSLRVELSARGTQVLGVHVGFIDTEMVSAIGLPKSAPATVADTILDALEAGAHEVLVDEVTTAVKAKLSGPVEDLVFAFAH</sequence>
<evidence type="ECO:0000313" key="6">
    <source>
        <dbReference type="Proteomes" id="UP000191039"/>
    </source>
</evidence>
<dbReference type="PANTHER" id="PTHR44169:SF6">
    <property type="entry name" value="NADPH-DEPENDENT 1-ACYLDIHYDROXYACETONE PHOSPHATE REDUCTASE"/>
    <property type="match status" value="1"/>
</dbReference>